<keyword evidence="2" id="KW-1185">Reference proteome</keyword>
<protein>
    <submittedName>
        <fullName evidence="1">Uncharacterized protein</fullName>
    </submittedName>
</protein>
<accession>A0A372LGI9</accession>
<dbReference type="EMBL" id="QVTD01000003">
    <property type="protein sequence ID" value="RFU65420.1"/>
    <property type="molecule type" value="Genomic_DNA"/>
</dbReference>
<gene>
    <name evidence="1" type="ORF">D0466_05880</name>
</gene>
<proteinExistence type="predicted"/>
<evidence type="ECO:0000313" key="1">
    <source>
        <dbReference type="EMBL" id="RFU65420.1"/>
    </source>
</evidence>
<sequence length="88" mass="9962">MSNEADLLTAYLGLWNNRAVKAGASAEPGEILRELIRRELLDENAHPRTRKPKHEKFYVSVKRVMGADLPAIEKANLVSVYVRVMEDV</sequence>
<dbReference type="RefSeq" id="WP_117321596.1">
    <property type="nucleotide sequence ID" value="NZ_QVTD01000003.1"/>
</dbReference>
<dbReference type="OrthoDB" id="2454083at2"/>
<name>A0A372LGI9_9BACI</name>
<comment type="caution">
    <text evidence="1">The sequence shown here is derived from an EMBL/GenBank/DDBJ whole genome shotgun (WGS) entry which is preliminary data.</text>
</comment>
<reference evidence="1 2" key="1">
    <citation type="submission" date="2018-08" db="EMBL/GenBank/DDBJ databases">
        <title>Bacillus chawlae sp. nov., Bacillus glennii sp. nov., and Bacillus saganii sp. nov. Isolated from the Vehicle Assembly Building at Kennedy Space Center where the Viking Spacecraft were Assembled.</title>
        <authorList>
            <person name="Seuylemezian A."/>
            <person name="Vaishampayan P."/>
        </authorList>
    </citation>
    <scope>NUCLEOTIDE SEQUENCE [LARGE SCALE GENOMIC DNA]</scope>
    <source>
        <strain evidence="1 2">V44-8</strain>
    </source>
</reference>
<dbReference type="Proteomes" id="UP000262939">
    <property type="component" value="Unassembled WGS sequence"/>
</dbReference>
<dbReference type="AlphaFoldDB" id="A0A372LGI9"/>
<evidence type="ECO:0000313" key="2">
    <source>
        <dbReference type="Proteomes" id="UP000262939"/>
    </source>
</evidence>
<organism evidence="1 2">
    <name type="scientific">Peribacillus glennii</name>
    <dbReference type="NCBI Taxonomy" id="2303991"/>
    <lineage>
        <taxon>Bacteria</taxon>
        <taxon>Bacillati</taxon>
        <taxon>Bacillota</taxon>
        <taxon>Bacilli</taxon>
        <taxon>Bacillales</taxon>
        <taxon>Bacillaceae</taxon>
        <taxon>Peribacillus</taxon>
    </lineage>
</organism>